<proteinExistence type="predicted"/>
<evidence type="ECO:0000313" key="2">
    <source>
        <dbReference type="Proteomes" id="UP001064048"/>
    </source>
</evidence>
<organism evidence="1 2">
    <name type="scientific">Choristoneura fumiferana</name>
    <name type="common">Spruce budworm moth</name>
    <name type="synonym">Archips fumiferana</name>
    <dbReference type="NCBI Taxonomy" id="7141"/>
    <lineage>
        <taxon>Eukaryota</taxon>
        <taxon>Metazoa</taxon>
        <taxon>Ecdysozoa</taxon>
        <taxon>Arthropoda</taxon>
        <taxon>Hexapoda</taxon>
        <taxon>Insecta</taxon>
        <taxon>Pterygota</taxon>
        <taxon>Neoptera</taxon>
        <taxon>Endopterygota</taxon>
        <taxon>Lepidoptera</taxon>
        <taxon>Glossata</taxon>
        <taxon>Ditrysia</taxon>
        <taxon>Tortricoidea</taxon>
        <taxon>Tortricidae</taxon>
        <taxon>Tortricinae</taxon>
        <taxon>Choristoneura</taxon>
    </lineage>
</organism>
<accession>A0ACC0JFK3</accession>
<gene>
    <name evidence="1" type="ORF">MSG28_014027</name>
</gene>
<keyword evidence="2" id="KW-1185">Reference proteome</keyword>
<comment type="caution">
    <text evidence="1">The sequence shown here is derived from an EMBL/GenBank/DDBJ whole genome shotgun (WGS) entry which is preliminary data.</text>
</comment>
<sequence length="494" mass="55738">MKLFKDEIPSGSTTCLPNLFCLGIMPWCIIFACRPQVPTFLGDYCTAVERAGPVRFIPRGPRGRRRGPPALRARRSHNAVLNKRLWWATKRLRLRYPASTLSVLFRETFYCPLLGFIRLADPNFHCPGPIDLLLGSELWNEIFIQGMIPGDEDLKRLWELEDLSSQEKILSPEDAACSEEHFLATYKRETTGKFIVELPFKGAEPTFRNMRSIAERRFYKLETRLSNDPVLRKSYNKHRDFQRIVWRFDPGEPLRDFRLNTVTYGVSSSPYLALRSIEQLAVTEGHAFPLAARALTMDTYVDDIPTGAASVSEALELQGIAIPRQITHPHAVAYQLHGFADASLSGYAAVIYLRAELDNGSFKTHLVSAKSRVAPTKRITLPRLELCAAALLSDLVDTVHTDLSSVITIDSVFAWSDSTITLSWIASHPSKWKIFVGNRVAKIQRKLPSASWNYIGTMITQLMRPLEVCFQKLYLPIPLVDGPELSFLPVSAMA</sequence>
<dbReference type="EMBL" id="CM046125">
    <property type="protein sequence ID" value="KAI8422915.1"/>
    <property type="molecule type" value="Genomic_DNA"/>
</dbReference>
<dbReference type="Proteomes" id="UP001064048">
    <property type="component" value="Chromosome 25"/>
</dbReference>
<protein>
    <submittedName>
        <fullName evidence="1">Uncharacterized protein</fullName>
    </submittedName>
</protein>
<evidence type="ECO:0000313" key="1">
    <source>
        <dbReference type="EMBL" id="KAI8422915.1"/>
    </source>
</evidence>
<reference evidence="1 2" key="1">
    <citation type="journal article" date="2022" name="Genome Biol. Evol.">
        <title>The Spruce Budworm Genome: Reconstructing the Evolutionary History of Antifreeze Proteins.</title>
        <authorList>
            <person name="Beliveau C."/>
            <person name="Gagne P."/>
            <person name="Picq S."/>
            <person name="Vernygora O."/>
            <person name="Keeling C.I."/>
            <person name="Pinkney K."/>
            <person name="Doucet D."/>
            <person name="Wen F."/>
            <person name="Johnston J.S."/>
            <person name="Maaroufi H."/>
            <person name="Boyle B."/>
            <person name="Laroche J."/>
            <person name="Dewar K."/>
            <person name="Juretic N."/>
            <person name="Blackburn G."/>
            <person name="Nisole A."/>
            <person name="Brunet B."/>
            <person name="Brandao M."/>
            <person name="Lumley L."/>
            <person name="Duan J."/>
            <person name="Quan G."/>
            <person name="Lucarotti C.J."/>
            <person name="Roe A.D."/>
            <person name="Sperling F.A.H."/>
            <person name="Levesque R.C."/>
            <person name="Cusson M."/>
        </authorList>
    </citation>
    <scope>NUCLEOTIDE SEQUENCE [LARGE SCALE GENOMIC DNA]</scope>
    <source>
        <strain evidence="1">Glfc:IPQL:Cfum</strain>
    </source>
</reference>
<name>A0ACC0JFK3_CHOFU</name>